<evidence type="ECO:0000313" key="2">
    <source>
        <dbReference type="EMBL" id="KAJ7335792.1"/>
    </source>
</evidence>
<protein>
    <submittedName>
        <fullName evidence="2">Uncharacterized protein</fullName>
    </submittedName>
</protein>
<reference evidence="2" key="1">
    <citation type="journal article" date="2023" name="DNA Res.">
        <title>Chromosome-level genome assembly of Phrynocephalus forsythii using third-generation DNA sequencing and Hi-C analysis.</title>
        <authorList>
            <person name="Qi Y."/>
            <person name="Zhao W."/>
            <person name="Zhao Y."/>
            <person name="Niu C."/>
            <person name="Cao S."/>
            <person name="Zhang Y."/>
        </authorList>
    </citation>
    <scope>NUCLEOTIDE SEQUENCE</scope>
    <source>
        <tissue evidence="2">Muscle</tissue>
    </source>
</reference>
<comment type="caution">
    <text evidence="2">The sequence shown here is derived from an EMBL/GenBank/DDBJ whole genome shotgun (WGS) entry which is preliminary data.</text>
</comment>
<feature type="region of interest" description="Disordered" evidence="1">
    <location>
        <begin position="1"/>
        <end position="27"/>
    </location>
</feature>
<name>A0A9Q1B4J7_9SAUR</name>
<accession>A0A9Q1B4J7</accession>
<keyword evidence="3" id="KW-1185">Reference proteome</keyword>
<sequence length="67" mass="7719">MITTQKRPGQQQQQQQQQQQANQRDLQLLMPGSGNLEKSWICQVVSFPCHATPPQTRKIFAATIWLK</sequence>
<dbReference type="EMBL" id="JAPFRF010000004">
    <property type="protein sequence ID" value="KAJ7335792.1"/>
    <property type="molecule type" value="Genomic_DNA"/>
</dbReference>
<feature type="compositionally biased region" description="Low complexity" evidence="1">
    <location>
        <begin position="10"/>
        <end position="20"/>
    </location>
</feature>
<dbReference type="AlphaFoldDB" id="A0A9Q1B4J7"/>
<evidence type="ECO:0000256" key="1">
    <source>
        <dbReference type="SAM" id="MobiDB-lite"/>
    </source>
</evidence>
<organism evidence="2 3">
    <name type="scientific">Phrynocephalus forsythii</name>
    <dbReference type="NCBI Taxonomy" id="171643"/>
    <lineage>
        <taxon>Eukaryota</taxon>
        <taxon>Metazoa</taxon>
        <taxon>Chordata</taxon>
        <taxon>Craniata</taxon>
        <taxon>Vertebrata</taxon>
        <taxon>Euteleostomi</taxon>
        <taxon>Lepidosauria</taxon>
        <taxon>Squamata</taxon>
        <taxon>Bifurcata</taxon>
        <taxon>Unidentata</taxon>
        <taxon>Episquamata</taxon>
        <taxon>Toxicofera</taxon>
        <taxon>Iguania</taxon>
        <taxon>Acrodonta</taxon>
        <taxon>Agamidae</taxon>
        <taxon>Agaminae</taxon>
        <taxon>Phrynocephalus</taxon>
    </lineage>
</organism>
<gene>
    <name evidence="2" type="ORF">JRQ81_013733</name>
</gene>
<evidence type="ECO:0000313" key="3">
    <source>
        <dbReference type="Proteomes" id="UP001142489"/>
    </source>
</evidence>
<dbReference type="Proteomes" id="UP001142489">
    <property type="component" value="Unassembled WGS sequence"/>
</dbReference>
<proteinExistence type="predicted"/>